<dbReference type="InterPro" id="IPR036105">
    <property type="entry name" value="DiNase_FeMo-co_biosyn_sf"/>
</dbReference>
<name>A0A8J6NDI8_9BACT</name>
<organism evidence="1 2">
    <name type="scientific">Candidatus Desulfobia pelagia</name>
    <dbReference type="NCBI Taxonomy" id="2841692"/>
    <lineage>
        <taxon>Bacteria</taxon>
        <taxon>Pseudomonadati</taxon>
        <taxon>Thermodesulfobacteriota</taxon>
        <taxon>Desulfobulbia</taxon>
        <taxon>Desulfobulbales</taxon>
        <taxon>Desulfobulbaceae</taxon>
        <taxon>Candidatus Desulfobia</taxon>
    </lineage>
</organism>
<dbReference type="EMBL" id="JACNJZ010000166">
    <property type="protein sequence ID" value="MBC8318496.1"/>
    <property type="molecule type" value="Genomic_DNA"/>
</dbReference>
<comment type="caution">
    <text evidence="1">The sequence shown here is derived from an EMBL/GenBank/DDBJ whole genome shotgun (WGS) entry which is preliminary data.</text>
</comment>
<evidence type="ECO:0008006" key="3">
    <source>
        <dbReference type="Google" id="ProtNLM"/>
    </source>
</evidence>
<sequence length="113" mass="12635">MKILVTICKNHIAPRFDLTIEVLIATREGKKLGTPFRTILLNRPSAEELCSLIMKEHIDTVICGGIEEKHLKYLSWKKIKVIHSVIGPYAEALKEANDNRLQSGVILSGAVSR</sequence>
<dbReference type="Proteomes" id="UP000614424">
    <property type="component" value="Unassembled WGS sequence"/>
</dbReference>
<proteinExistence type="predicted"/>
<evidence type="ECO:0000313" key="2">
    <source>
        <dbReference type="Proteomes" id="UP000614424"/>
    </source>
</evidence>
<protein>
    <recommendedName>
        <fullName evidence="3">Dinitrogenase iron-molybdenum cofactor biosynthesis domain-containing protein</fullName>
    </recommendedName>
</protein>
<reference evidence="1 2" key="1">
    <citation type="submission" date="2020-08" db="EMBL/GenBank/DDBJ databases">
        <title>Bridging the membrane lipid divide: bacteria of the FCB group superphylum have the potential to synthesize archaeal ether lipids.</title>
        <authorList>
            <person name="Villanueva L."/>
            <person name="Von Meijenfeldt F.A.B."/>
            <person name="Westbye A.B."/>
            <person name="Yadav S."/>
            <person name="Hopmans E.C."/>
            <person name="Dutilh B.E."/>
            <person name="Sinninghe Damste J.S."/>
        </authorList>
    </citation>
    <scope>NUCLEOTIDE SEQUENCE [LARGE SCALE GENOMIC DNA]</scope>
    <source>
        <strain evidence="1">NIOZ-UU47</strain>
    </source>
</reference>
<accession>A0A8J6NDI8</accession>
<dbReference type="SUPFAM" id="SSF53146">
    <property type="entry name" value="Nitrogenase accessory factor-like"/>
    <property type="match status" value="1"/>
</dbReference>
<dbReference type="Gene3D" id="3.30.420.130">
    <property type="entry name" value="Dinitrogenase iron-molybdenum cofactor biosynthesis domain"/>
    <property type="match status" value="1"/>
</dbReference>
<evidence type="ECO:0000313" key="1">
    <source>
        <dbReference type="EMBL" id="MBC8318496.1"/>
    </source>
</evidence>
<dbReference type="AlphaFoldDB" id="A0A8J6NDI8"/>
<gene>
    <name evidence="1" type="ORF">H8E41_11365</name>
</gene>